<name>A0A420SUX1_GIBIN</name>
<dbReference type="SUPFAM" id="SSF50370">
    <property type="entry name" value="Ricin B-like lectins"/>
    <property type="match status" value="1"/>
</dbReference>
<keyword evidence="2 6" id="KW-0812">Transmembrane</keyword>
<proteinExistence type="predicted"/>
<evidence type="ECO:0000256" key="6">
    <source>
        <dbReference type="SAM" id="Phobius"/>
    </source>
</evidence>
<feature type="region of interest" description="Disordered" evidence="5">
    <location>
        <begin position="259"/>
        <end position="321"/>
    </location>
</feature>
<feature type="region of interest" description="Disordered" evidence="5">
    <location>
        <begin position="172"/>
        <end position="222"/>
    </location>
</feature>
<evidence type="ECO:0000256" key="5">
    <source>
        <dbReference type="SAM" id="MobiDB-lite"/>
    </source>
</evidence>
<dbReference type="CDD" id="cd12087">
    <property type="entry name" value="TM_EGFR-like"/>
    <property type="match status" value="1"/>
</dbReference>
<reference evidence="7 8" key="1">
    <citation type="journal article" date="2018" name="Sci. Rep.">
        <title>Characterisation of pathogen-specific regions and novel effector candidates in Fusarium oxysporum f. sp. cepae.</title>
        <authorList>
            <person name="Armitage A.D."/>
            <person name="Taylor A."/>
            <person name="Sobczyk M.K."/>
            <person name="Baxter L."/>
            <person name="Greenfield B.P."/>
            <person name="Bates H.J."/>
            <person name="Wilson F."/>
            <person name="Jackson A.C."/>
            <person name="Ott S."/>
            <person name="Harrison R.J."/>
            <person name="Clarkson J.P."/>
        </authorList>
    </citation>
    <scope>NUCLEOTIDE SEQUENCE [LARGE SCALE GENOMIC DNA]</scope>
    <source>
        <strain evidence="7 8">Fp_A8</strain>
    </source>
</reference>
<protein>
    <recommendedName>
        <fullName evidence="9">Ricin B lectin domain-containing protein</fullName>
    </recommendedName>
</protein>
<dbReference type="GO" id="GO:0071944">
    <property type="term" value="C:cell periphery"/>
    <property type="evidence" value="ECO:0007669"/>
    <property type="project" value="UniProtKB-ARBA"/>
</dbReference>
<evidence type="ECO:0000256" key="4">
    <source>
        <dbReference type="ARBA" id="ARBA00023136"/>
    </source>
</evidence>
<dbReference type="EMBL" id="MRDB01000041">
    <property type="protein sequence ID" value="RKL33079.1"/>
    <property type="molecule type" value="Genomic_DNA"/>
</dbReference>
<evidence type="ECO:0000313" key="8">
    <source>
        <dbReference type="Proteomes" id="UP000283569"/>
    </source>
</evidence>
<keyword evidence="4 6" id="KW-0472">Membrane</keyword>
<feature type="compositionally biased region" description="Low complexity" evidence="5">
    <location>
        <begin position="178"/>
        <end position="222"/>
    </location>
</feature>
<accession>A0A420SUX1</accession>
<keyword evidence="3 6" id="KW-1133">Transmembrane helix</keyword>
<dbReference type="GO" id="GO:0016020">
    <property type="term" value="C:membrane"/>
    <property type="evidence" value="ECO:0007669"/>
    <property type="project" value="UniProtKB-SubCell"/>
</dbReference>
<dbReference type="InterPro" id="IPR035992">
    <property type="entry name" value="Ricin_B-like_lectins"/>
</dbReference>
<dbReference type="Proteomes" id="UP000283569">
    <property type="component" value="Unassembled WGS sequence"/>
</dbReference>
<evidence type="ECO:0000256" key="2">
    <source>
        <dbReference type="ARBA" id="ARBA00022692"/>
    </source>
</evidence>
<feature type="compositionally biased region" description="Polar residues" evidence="5">
    <location>
        <begin position="282"/>
        <end position="296"/>
    </location>
</feature>
<evidence type="ECO:0008006" key="9">
    <source>
        <dbReference type="Google" id="ProtNLM"/>
    </source>
</evidence>
<dbReference type="PANTHER" id="PTHR15549">
    <property type="entry name" value="PAIRED IMMUNOGLOBULIN-LIKE TYPE 2 RECEPTOR"/>
    <property type="match status" value="1"/>
</dbReference>
<dbReference type="AlphaFoldDB" id="A0A420SUX1"/>
<comment type="subcellular location">
    <subcellularLocation>
        <location evidence="1">Membrane</location>
        <topology evidence="1">Single-pass membrane protein</topology>
    </subcellularLocation>
</comment>
<dbReference type="InterPro" id="IPR051694">
    <property type="entry name" value="Immunoregulatory_rcpt-like"/>
</dbReference>
<evidence type="ECO:0000313" key="7">
    <source>
        <dbReference type="EMBL" id="RKL33079.1"/>
    </source>
</evidence>
<gene>
    <name evidence="7" type="ORF">BFJ72_g10095</name>
</gene>
<organism evidence="7 8">
    <name type="scientific">Gibberella intermedia</name>
    <name type="common">Bulb rot disease fungus</name>
    <name type="synonym">Fusarium proliferatum</name>
    <dbReference type="NCBI Taxonomy" id="948311"/>
    <lineage>
        <taxon>Eukaryota</taxon>
        <taxon>Fungi</taxon>
        <taxon>Dikarya</taxon>
        <taxon>Ascomycota</taxon>
        <taxon>Pezizomycotina</taxon>
        <taxon>Sordariomycetes</taxon>
        <taxon>Hypocreomycetidae</taxon>
        <taxon>Hypocreales</taxon>
        <taxon>Nectriaceae</taxon>
        <taxon>Fusarium</taxon>
        <taxon>Fusarium fujikuroi species complex</taxon>
    </lineage>
</organism>
<comment type="caution">
    <text evidence="7">The sequence shown here is derived from an EMBL/GenBank/DDBJ whole genome shotgun (WGS) entry which is preliminary data.</text>
</comment>
<sequence length="321" mass="34756">MPTLEPATDLDSNVWYQLSELAVDDNDGDFKSMLQPTAPGGDLRVGAANKQSYWQFQKIGNKPGRYQLRCSDTTVKKQLSVCYRPEVINEKLRTRPCLMPIEDSEMQQWDISLWDSDTYRLTNVKNGTKWNLDCIPNGPVILSSDLEGEQPRQHWLMSSVGQVNNEMYSTVYTAPPESTGESTATAGTTGSDSTAATATADSNSDPSNTSSESNDSDTSSSGLSVGAVAGISVGVTLGVVALALAAFFFWRRNKRKYQVAGTGSPDSPGKPDNSPMAVSPNPAYSSVYSAEKNSASPAAEMMHEQRPVELSTGQHQRHELA</sequence>
<feature type="transmembrane region" description="Helical" evidence="6">
    <location>
        <begin position="223"/>
        <end position="250"/>
    </location>
</feature>
<evidence type="ECO:0000256" key="3">
    <source>
        <dbReference type="ARBA" id="ARBA00022989"/>
    </source>
</evidence>
<evidence type="ECO:0000256" key="1">
    <source>
        <dbReference type="ARBA" id="ARBA00004167"/>
    </source>
</evidence>
<dbReference type="PANTHER" id="PTHR15549:SF26">
    <property type="entry name" value="AXIAL BUDDING PATTERN PROTEIN 2-RELATED"/>
    <property type="match status" value="1"/>
</dbReference>